<evidence type="ECO:0000256" key="7">
    <source>
        <dbReference type="ARBA" id="ARBA00024867"/>
    </source>
</evidence>
<dbReference type="InterPro" id="IPR001789">
    <property type="entry name" value="Sig_transdc_resp-reg_receiver"/>
</dbReference>
<evidence type="ECO:0000313" key="12">
    <source>
        <dbReference type="Proteomes" id="UP000011728"/>
    </source>
</evidence>
<dbReference type="SUPFAM" id="SSF55874">
    <property type="entry name" value="ATPase domain of HSP90 chaperone/DNA topoisomerase II/histidine kinase"/>
    <property type="match status" value="1"/>
</dbReference>
<keyword evidence="5" id="KW-0808">Transferase</keyword>
<dbReference type="SUPFAM" id="SSF47384">
    <property type="entry name" value="Homodimeric domain of signal transducing histidine kinase"/>
    <property type="match status" value="1"/>
</dbReference>
<dbReference type="SUPFAM" id="SSF52172">
    <property type="entry name" value="CheY-like"/>
    <property type="match status" value="1"/>
</dbReference>
<dbReference type="PRINTS" id="PR00344">
    <property type="entry name" value="BCTRLSENSOR"/>
</dbReference>
<dbReference type="PATRIC" id="fig|931276.5.peg.2874"/>
<dbReference type="SMART" id="SM00448">
    <property type="entry name" value="REC"/>
    <property type="match status" value="1"/>
</dbReference>
<accession>M1MPF8</accession>
<dbReference type="CDD" id="cd00082">
    <property type="entry name" value="HisKA"/>
    <property type="match status" value="1"/>
</dbReference>
<comment type="catalytic activity">
    <reaction evidence="1">
        <text>ATP + protein L-histidine = ADP + protein N-phospho-L-histidine.</text>
        <dbReference type="EC" id="2.7.13.3"/>
    </reaction>
</comment>
<name>M1MPF8_9CLOT</name>
<dbReference type="InterPro" id="IPR005467">
    <property type="entry name" value="His_kinase_dom"/>
</dbReference>
<sequence>MKILVVDDDRFNLTVANEFIQKSGIECEVTLCNDPIEVEGLMKEKNFDIVFLDIVMPKMTGIDVLKQIRKNQDYNNIQVIMLTSLTDSKSFKSCFENGADDYVNKPINKIEFFARFKAAVKTRNNALMLKEMFDRIKKQNKELLELNKTLKDTQFHVIQKEKMAAIGELAAGVAHEINNPLGYLGSNLETLAKFVPRIQTMIEEYRTFISKQKTLVEDRDINEKISRIRDIEKQLKIDFVISEIGEIIKDSTDGVDRVSKIVGSLQSFAKTGFEDEMVLNDLNMIIDEAVLLLNNDLKRVAIIKKNYGGIPNIFCNKSQIGQVILNLITNSLQAISSQNRFDGEIIIETYRENNMVCCTISDDGPGIEDNIISKIFNPFFTTKEVGSATGVGLSISHDIIVKKYNGEFDVESIPNIRTKFKFKLPVGNN</sequence>
<dbReference type="EC" id="2.7.13.3" evidence="2"/>
<evidence type="ECO:0000256" key="3">
    <source>
        <dbReference type="ARBA" id="ARBA00018672"/>
    </source>
</evidence>
<feature type="modified residue" description="4-aspartylphosphate" evidence="8">
    <location>
        <position position="53"/>
    </location>
</feature>
<dbReference type="GO" id="GO:0000155">
    <property type="term" value="F:phosphorelay sensor kinase activity"/>
    <property type="evidence" value="ECO:0007669"/>
    <property type="project" value="InterPro"/>
</dbReference>
<dbReference type="PROSITE" id="PS50109">
    <property type="entry name" value="HIS_KIN"/>
    <property type="match status" value="1"/>
</dbReference>
<evidence type="ECO:0000256" key="6">
    <source>
        <dbReference type="ARBA" id="ARBA00023012"/>
    </source>
</evidence>
<keyword evidence="11" id="KW-0547">Nucleotide-binding</keyword>
<evidence type="ECO:0000256" key="2">
    <source>
        <dbReference type="ARBA" id="ARBA00012438"/>
    </source>
</evidence>
<dbReference type="eggNOG" id="COG4191">
    <property type="taxonomic scope" value="Bacteria"/>
</dbReference>
<dbReference type="STRING" id="36745.CLSAP_26110"/>
<dbReference type="Proteomes" id="UP000011728">
    <property type="component" value="Chromosome"/>
</dbReference>
<dbReference type="InterPro" id="IPR036097">
    <property type="entry name" value="HisK_dim/P_sf"/>
</dbReference>
<feature type="domain" description="Response regulatory" evidence="10">
    <location>
        <begin position="2"/>
        <end position="120"/>
    </location>
</feature>
<evidence type="ECO:0000256" key="4">
    <source>
        <dbReference type="ARBA" id="ARBA00022553"/>
    </source>
</evidence>
<dbReference type="AlphaFoldDB" id="M1MPF8"/>
<dbReference type="OrthoDB" id="9784397at2"/>
<keyword evidence="11" id="KW-0067">ATP-binding</keyword>
<dbReference type="GO" id="GO:0005524">
    <property type="term" value="F:ATP binding"/>
    <property type="evidence" value="ECO:0007669"/>
    <property type="project" value="UniProtKB-KW"/>
</dbReference>
<dbReference type="EMBL" id="CP004121">
    <property type="protein sequence ID" value="AGF56621.1"/>
    <property type="molecule type" value="Genomic_DNA"/>
</dbReference>
<evidence type="ECO:0000256" key="8">
    <source>
        <dbReference type="PROSITE-ProRule" id="PRU00169"/>
    </source>
</evidence>
<evidence type="ECO:0000259" key="9">
    <source>
        <dbReference type="PROSITE" id="PS50109"/>
    </source>
</evidence>
<dbReference type="SMART" id="SM00387">
    <property type="entry name" value="HATPase_c"/>
    <property type="match status" value="1"/>
</dbReference>
<dbReference type="Pfam" id="PF00072">
    <property type="entry name" value="Response_reg"/>
    <property type="match status" value="1"/>
</dbReference>
<keyword evidence="5" id="KW-0418">Kinase</keyword>
<dbReference type="Pfam" id="PF02518">
    <property type="entry name" value="HATPase_c"/>
    <property type="match status" value="1"/>
</dbReference>
<dbReference type="InterPro" id="IPR004358">
    <property type="entry name" value="Sig_transdc_His_kin-like_C"/>
</dbReference>
<dbReference type="Gene3D" id="3.30.565.10">
    <property type="entry name" value="Histidine kinase-like ATPase, C-terminal domain"/>
    <property type="match status" value="1"/>
</dbReference>
<dbReference type="RefSeq" id="WP_015392940.1">
    <property type="nucleotide sequence ID" value="NC_020291.1"/>
</dbReference>
<dbReference type="Gene3D" id="3.40.50.2300">
    <property type="match status" value="1"/>
</dbReference>
<evidence type="ECO:0000313" key="11">
    <source>
        <dbReference type="EMBL" id="AGF56621.1"/>
    </source>
</evidence>
<dbReference type="InterPro" id="IPR003594">
    <property type="entry name" value="HATPase_dom"/>
</dbReference>
<dbReference type="PROSITE" id="PS50110">
    <property type="entry name" value="RESPONSE_REGULATORY"/>
    <property type="match status" value="1"/>
</dbReference>
<dbReference type="InterPro" id="IPR011006">
    <property type="entry name" value="CheY-like_superfamily"/>
</dbReference>
<protein>
    <recommendedName>
        <fullName evidence="3">Stage 0 sporulation protein A homolog</fullName>
        <ecNumber evidence="2">2.7.13.3</ecNumber>
    </recommendedName>
</protein>
<evidence type="ECO:0000259" key="10">
    <source>
        <dbReference type="PROSITE" id="PS50110"/>
    </source>
</evidence>
<gene>
    <name evidence="11" type="ORF">Cspa_c28580</name>
</gene>
<dbReference type="PANTHER" id="PTHR43065:SF50">
    <property type="entry name" value="HISTIDINE KINASE"/>
    <property type="match status" value="1"/>
</dbReference>
<reference evidence="11 12" key="1">
    <citation type="submission" date="2013-02" db="EMBL/GenBank/DDBJ databases">
        <title>Genome sequence of Clostridium saccharoperbutylacetonicum N1-4(HMT).</title>
        <authorList>
            <person name="Poehlein A."/>
            <person name="Daniel R."/>
        </authorList>
    </citation>
    <scope>NUCLEOTIDE SEQUENCE [LARGE SCALE GENOMIC DNA]</scope>
    <source>
        <strain evidence="12">N1-4(HMT)</strain>
    </source>
</reference>
<feature type="domain" description="Histidine kinase" evidence="9">
    <location>
        <begin position="172"/>
        <end position="428"/>
    </location>
</feature>
<evidence type="ECO:0000256" key="1">
    <source>
        <dbReference type="ARBA" id="ARBA00000085"/>
    </source>
</evidence>
<evidence type="ECO:0000256" key="5">
    <source>
        <dbReference type="ARBA" id="ARBA00022777"/>
    </source>
</evidence>
<dbReference type="HOGENOM" id="CLU_000445_114_72_9"/>
<dbReference type="InterPro" id="IPR036890">
    <property type="entry name" value="HATPase_C_sf"/>
</dbReference>
<proteinExistence type="predicted"/>
<organism evidence="11 12">
    <name type="scientific">Clostridium saccharoperbutylacetonicum N1-4(HMT)</name>
    <dbReference type="NCBI Taxonomy" id="931276"/>
    <lineage>
        <taxon>Bacteria</taxon>
        <taxon>Bacillati</taxon>
        <taxon>Bacillota</taxon>
        <taxon>Clostridia</taxon>
        <taxon>Eubacteriales</taxon>
        <taxon>Clostridiaceae</taxon>
        <taxon>Clostridium</taxon>
    </lineage>
</organism>
<keyword evidence="6" id="KW-0902">Two-component regulatory system</keyword>
<dbReference type="InterPro" id="IPR003661">
    <property type="entry name" value="HisK_dim/P_dom"/>
</dbReference>
<dbReference type="Gene3D" id="1.10.287.130">
    <property type="match status" value="1"/>
</dbReference>
<dbReference type="KEGG" id="csr:Cspa_c28580"/>
<keyword evidence="12" id="KW-1185">Reference proteome</keyword>
<comment type="function">
    <text evidence="7">May play the central regulatory role in sporulation. It may be an element of the effector pathway responsible for the activation of sporulation genes in response to nutritional stress. Spo0A may act in concert with spo0H (a sigma factor) to control the expression of some genes that are critical to the sporulation process.</text>
</comment>
<keyword evidence="4 8" id="KW-0597">Phosphoprotein</keyword>
<dbReference type="PANTHER" id="PTHR43065">
    <property type="entry name" value="SENSOR HISTIDINE KINASE"/>
    <property type="match status" value="1"/>
</dbReference>